<reference evidence="2 3" key="1">
    <citation type="submission" date="2014-09" db="EMBL/GenBank/DDBJ databases">
        <authorList>
            <person name="Magalhaes I.L.F."/>
            <person name="Oliveira U."/>
            <person name="Santos F.R."/>
            <person name="Vidigal T.H.D.A."/>
            <person name="Brescovit A.D."/>
            <person name="Santos A.J."/>
        </authorList>
    </citation>
    <scope>NUCLEOTIDE SEQUENCE [LARGE SCALE GENOMIC DNA]</scope>
</reference>
<keyword evidence="3" id="KW-1185">Reference proteome</keyword>
<sequence>MDRHIDAVAAQGNINARPDMSASDHEKEQIHLAAEHFAIGSQAKGQPSLTSGASATKALCVVAHDTPADQLPITPEASPKTKSHASEPKGELAPDTFNDAQAFDSSRSPNYGTFESPSSSSSHRKGQHQHQPSRASRENPSHGRASGMHASSDSNYSNTLLGRYGTEPIDGYLNISARRNEVTRTFSLSPSTLAKLSLAQLSHILELDLPLRQSRWWAPNRKKGSRAGNINRFSTTNGASPLKTGLLPSNWMQSFGERLLAPRLELWVAHTPKHPYPNDAASLHSGRASPALSGPPGATRRSGLRHAASLTRWFRIDDFQLGASSQASHGTALEATLYAALVHDFFMSHVENAQWLSLLGASSQASHGNALEATLYAALVHDFFMSHVENGQWLSLVRTYWSDEAG</sequence>
<evidence type="ECO:0000313" key="2">
    <source>
        <dbReference type="EMBL" id="CEH18917.1"/>
    </source>
</evidence>
<feature type="region of interest" description="Disordered" evidence="1">
    <location>
        <begin position="1"/>
        <end position="27"/>
    </location>
</feature>
<protein>
    <submittedName>
        <fullName evidence="2">Uncharacterized protein</fullName>
    </submittedName>
</protein>
<organism evidence="2 3">
    <name type="scientific">Ceraceosorus bombacis</name>
    <dbReference type="NCBI Taxonomy" id="401625"/>
    <lineage>
        <taxon>Eukaryota</taxon>
        <taxon>Fungi</taxon>
        <taxon>Dikarya</taxon>
        <taxon>Basidiomycota</taxon>
        <taxon>Ustilaginomycotina</taxon>
        <taxon>Exobasidiomycetes</taxon>
        <taxon>Ceraceosorales</taxon>
        <taxon>Ceraceosoraceae</taxon>
        <taxon>Ceraceosorus</taxon>
    </lineage>
</organism>
<feature type="compositionally biased region" description="Polar residues" evidence="1">
    <location>
        <begin position="103"/>
        <end position="121"/>
    </location>
</feature>
<feature type="region of interest" description="Disordered" evidence="1">
    <location>
        <begin position="278"/>
        <end position="302"/>
    </location>
</feature>
<accession>A0A0P1BQM8</accession>
<dbReference type="AlphaFoldDB" id="A0A0P1BQM8"/>
<evidence type="ECO:0000256" key="1">
    <source>
        <dbReference type="SAM" id="MobiDB-lite"/>
    </source>
</evidence>
<proteinExistence type="predicted"/>
<feature type="region of interest" description="Disordered" evidence="1">
    <location>
        <begin position="70"/>
        <end position="159"/>
    </location>
</feature>
<dbReference type="OrthoDB" id="10445063at2759"/>
<feature type="compositionally biased region" description="Polar residues" evidence="1">
    <location>
        <begin position="149"/>
        <end position="159"/>
    </location>
</feature>
<evidence type="ECO:0000313" key="3">
    <source>
        <dbReference type="Proteomes" id="UP000054845"/>
    </source>
</evidence>
<dbReference type="Proteomes" id="UP000054845">
    <property type="component" value="Unassembled WGS sequence"/>
</dbReference>
<name>A0A0P1BQM8_9BASI</name>
<dbReference type="EMBL" id="CCYA01000276">
    <property type="protein sequence ID" value="CEH18917.1"/>
    <property type="molecule type" value="Genomic_DNA"/>
</dbReference>